<dbReference type="PANTHER" id="PTHR43791">
    <property type="entry name" value="PERMEASE-RELATED"/>
    <property type="match status" value="1"/>
</dbReference>
<feature type="transmembrane region" description="Helical" evidence="6">
    <location>
        <begin position="82"/>
        <end position="100"/>
    </location>
</feature>
<dbReference type="InterPro" id="IPR020846">
    <property type="entry name" value="MFS_dom"/>
</dbReference>
<dbReference type="EMBL" id="ML978124">
    <property type="protein sequence ID" value="KAF2100330.1"/>
    <property type="molecule type" value="Genomic_DNA"/>
</dbReference>
<dbReference type="InterPro" id="IPR011701">
    <property type="entry name" value="MFS"/>
</dbReference>
<protein>
    <submittedName>
        <fullName evidence="8">MFS general substrate transporter</fullName>
    </submittedName>
</protein>
<dbReference type="GO" id="GO:0016020">
    <property type="term" value="C:membrane"/>
    <property type="evidence" value="ECO:0007669"/>
    <property type="project" value="UniProtKB-SubCell"/>
</dbReference>
<evidence type="ECO:0000313" key="9">
    <source>
        <dbReference type="Proteomes" id="UP000799772"/>
    </source>
</evidence>
<feature type="transmembrane region" description="Helical" evidence="6">
    <location>
        <begin position="282"/>
        <end position="304"/>
    </location>
</feature>
<dbReference type="Proteomes" id="UP000799772">
    <property type="component" value="Unassembled WGS sequence"/>
</dbReference>
<comment type="caution">
    <text evidence="8">The sequence shown here is derived from an EMBL/GenBank/DDBJ whole genome shotgun (WGS) entry which is preliminary data.</text>
</comment>
<name>A0A9P4M7S9_9PEZI</name>
<dbReference type="FunFam" id="1.20.1250.20:FF:000409">
    <property type="entry name" value="MFS general substrate transporter"/>
    <property type="match status" value="1"/>
</dbReference>
<comment type="subcellular location">
    <subcellularLocation>
        <location evidence="1">Membrane</location>
        <topology evidence="1">Multi-pass membrane protein</topology>
    </subcellularLocation>
</comment>
<feature type="transmembrane region" description="Helical" evidence="6">
    <location>
        <begin position="208"/>
        <end position="230"/>
    </location>
</feature>
<dbReference type="InterPro" id="IPR036259">
    <property type="entry name" value="MFS_trans_sf"/>
</dbReference>
<evidence type="ECO:0000259" key="7">
    <source>
        <dbReference type="PROSITE" id="PS50850"/>
    </source>
</evidence>
<feature type="transmembrane region" description="Helical" evidence="6">
    <location>
        <begin position="406"/>
        <end position="426"/>
    </location>
</feature>
<sequence>MADIEKSGAQYDEYAQERIPSQDGSQEAFVTQYTEKEQRKIVWKIDRRLVTLTGLMYCASLIDRTNLGVANIAGMAKDLDLIGFRYSIITLVFFIPYVILQPPSTVLCRKIGPRIHLSNITVLWGAVMIGMGFAPNFKVMSGLRVILGALEAGFFPGCVYLLSTWYLRYEVGKRYSFFYILGAVASAFGGILAFGLSQMEGTDGIRGWRWIFIIEGALTIGLGIAGYFFFVGFPDDGKTYWYFLTREETRWIVDRVNADRSDAQLEPFTFGRFLRPALDFKIWGYALIFFDTTTVTYALAYFLPVILEDGMGFSTGAAQCLVAPPYVWGGIVMYATGWFGDKYHIRGPIIIFNMVMAIIGLALMGFTKGVGVRYFGVFLAAAGANSNVPATMAYQANNIRGQWKRAFCSASMVGFGGIGGIAGSLVFRSQDAPAYHPGLWACIACAILSIVVVCIETVFFRIANNKADRGELRVEGGEPSFRYTY</sequence>
<organism evidence="8 9">
    <name type="scientific">Rhizodiscina lignyota</name>
    <dbReference type="NCBI Taxonomy" id="1504668"/>
    <lineage>
        <taxon>Eukaryota</taxon>
        <taxon>Fungi</taxon>
        <taxon>Dikarya</taxon>
        <taxon>Ascomycota</taxon>
        <taxon>Pezizomycotina</taxon>
        <taxon>Dothideomycetes</taxon>
        <taxon>Pleosporomycetidae</taxon>
        <taxon>Aulographales</taxon>
        <taxon>Rhizodiscinaceae</taxon>
        <taxon>Rhizodiscina</taxon>
    </lineage>
</organism>
<feature type="transmembrane region" description="Helical" evidence="6">
    <location>
        <begin position="143"/>
        <end position="163"/>
    </location>
</feature>
<evidence type="ECO:0000256" key="3">
    <source>
        <dbReference type="ARBA" id="ARBA00022692"/>
    </source>
</evidence>
<keyword evidence="9" id="KW-1185">Reference proteome</keyword>
<reference evidence="8" key="1">
    <citation type="journal article" date="2020" name="Stud. Mycol.">
        <title>101 Dothideomycetes genomes: a test case for predicting lifestyles and emergence of pathogens.</title>
        <authorList>
            <person name="Haridas S."/>
            <person name="Albert R."/>
            <person name="Binder M."/>
            <person name="Bloem J."/>
            <person name="Labutti K."/>
            <person name="Salamov A."/>
            <person name="Andreopoulos B."/>
            <person name="Baker S."/>
            <person name="Barry K."/>
            <person name="Bills G."/>
            <person name="Bluhm B."/>
            <person name="Cannon C."/>
            <person name="Castanera R."/>
            <person name="Culley D."/>
            <person name="Daum C."/>
            <person name="Ezra D."/>
            <person name="Gonzalez J."/>
            <person name="Henrissat B."/>
            <person name="Kuo A."/>
            <person name="Liang C."/>
            <person name="Lipzen A."/>
            <person name="Lutzoni F."/>
            <person name="Magnuson J."/>
            <person name="Mondo S."/>
            <person name="Nolan M."/>
            <person name="Ohm R."/>
            <person name="Pangilinan J."/>
            <person name="Park H.-J."/>
            <person name="Ramirez L."/>
            <person name="Alfaro M."/>
            <person name="Sun H."/>
            <person name="Tritt A."/>
            <person name="Yoshinaga Y."/>
            <person name="Zwiers L.-H."/>
            <person name="Turgeon B."/>
            <person name="Goodwin S."/>
            <person name="Spatafora J."/>
            <person name="Crous P."/>
            <person name="Grigoriev I."/>
        </authorList>
    </citation>
    <scope>NUCLEOTIDE SEQUENCE</scope>
    <source>
        <strain evidence="8">CBS 133067</strain>
    </source>
</reference>
<feature type="transmembrane region" description="Helical" evidence="6">
    <location>
        <begin position="438"/>
        <end position="463"/>
    </location>
</feature>
<dbReference type="OrthoDB" id="3639251at2759"/>
<keyword evidence="5 6" id="KW-0472">Membrane</keyword>
<feature type="transmembrane region" description="Helical" evidence="6">
    <location>
        <begin position="316"/>
        <end position="335"/>
    </location>
</feature>
<keyword evidence="3 6" id="KW-0812">Transmembrane</keyword>
<feature type="transmembrane region" description="Helical" evidence="6">
    <location>
        <begin position="175"/>
        <end position="196"/>
    </location>
</feature>
<dbReference type="Gene3D" id="1.20.1250.20">
    <property type="entry name" value="MFS general substrate transporter like domains"/>
    <property type="match status" value="2"/>
</dbReference>
<evidence type="ECO:0000256" key="4">
    <source>
        <dbReference type="ARBA" id="ARBA00022989"/>
    </source>
</evidence>
<dbReference type="Pfam" id="PF07690">
    <property type="entry name" value="MFS_1"/>
    <property type="match status" value="1"/>
</dbReference>
<keyword evidence="4 6" id="KW-1133">Transmembrane helix</keyword>
<accession>A0A9P4M7S9</accession>
<dbReference type="FunFam" id="1.20.1250.20:FF:000511">
    <property type="entry name" value="MFS general substrate transporter"/>
    <property type="match status" value="1"/>
</dbReference>
<evidence type="ECO:0000256" key="1">
    <source>
        <dbReference type="ARBA" id="ARBA00004141"/>
    </source>
</evidence>
<dbReference type="GO" id="GO:0022857">
    <property type="term" value="F:transmembrane transporter activity"/>
    <property type="evidence" value="ECO:0007669"/>
    <property type="project" value="InterPro"/>
</dbReference>
<evidence type="ECO:0000256" key="6">
    <source>
        <dbReference type="SAM" id="Phobius"/>
    </source>
</evidence>
<dbReference type="PANTHER" id="PTHR43791:SF47">
    <property type="entry name" value="MAJOR FACILITATOR SUPERFAMILY (MFS) PROFILE DOMAIN-CONTAINING PROTEIN-RELATED"/>
    <property type="match status" value="1"/>
</dbReference>
<dbReference type="SUPFAM" id="SSF103473">
    <property type="entry name" value="MFS general substrate transporter"/>
    <property type="match status" value="1"/>
</dbReference>
<feature type="domain" description="Major facilitator superfamily (MFS) profile" evidence="7">
    <location>
        <begin position="49"/>
        <end position="466"/>
    </location>
</feature>
<proteinExistence type="predicted"/>
<evidence type="ECO:0000313" key="8">
    <source>
        <dbReference type="EMBL" id="KAF2100330.1"/>
    </source>
</evidence>
<gene>
    <name evidence="8" type="ORF">NA57DRAFT_64937</name>
</gene>
<keyword evidence="2" id="KW-0813">Transport</keyword>
<feature type="transmembrane region" description="Helical" evidence="6">
    <location>
        <begin position="347"/>
        <end position="366"/>
    </location>
</feature>
<evidence type="ECO:0000256" key="5">
    <source>
        <dbReference type="ARBA" id="ARBA00023136"/>
    </source>
</evidence>
<dbReference type="AlphaFoldDB" id="A0A9P4M7S9"/>
<evidence type="ECO:0000256" key="2">
    <source>
        <dbReference type="ARBA" id="ARBA00022448"/>
    </source>
</evidence>
<feature type="transmembrane region" description="Helical" evidence="6">
    <location>
        <begin position="120"/>
        <end position="137"/>
    </location>
</feature>
<dbReference type="PROSITE" id="PS50850">
    <property type="entry name" value="MFS"/>
    <property type="match status" value="1"/>
</dbReference>